<keyword evidence="3" id="KW-1185">Reference proteome</keyword>
<sequence>MIYKVYDIVGEYAITVDGGQKLYDQIHPCLLGGKTVELDFVGVKVFAPPFVNFAFGQLLKDIPAEKLNQLLKFKFLNEDGRNVIDHVMANAKRYYSDEKYRNAVDTVITDMAITF</sequence>
<comment type="caution">
    <text evidence="2">The sequence shown here is derived from an EMBL/GenBank/DDBJ whole genome shotgun (WGS) entry which is preliminary data.</text>
</comment>
<evidence type="ECO:0000313" key="3">
    <source>
        <dbReference type="Proteomes" id="UP000606721"/>
    </source>
</evidence>
<gene>
    <name evidence="2" type="ORF">H6F99_16415</name>
</gene>
<evidence type="ECO:0000313" key="2">
    <source>
        <dbReference type="EMBL" id="MBD2279817.1"/>
    </source>
</evidence>
<protein>
    <submittedName>
        <fullName evidence="2">STAS-like domain-containing protein</fullName>
    </submittedName>
</protein>
<dbReference type="Pfam" id="PF14213">
    <property type="entry name" value="DUF4325"/>
    <property type="match status" value="1"/>
</dbReference>
<dbReference type="EMBL" id="JACJQT010000044">
    <property type="protein sequence ID" value="MBD2279817.1"/>
    <property type="molecule type" value="Genomic_DNA"/>
</dbReference>
<organism evidence="2 3">
    <name type="scientific">Aphanizomenon flos-aquae FACHB-1040</name>
    <dbReference type="NCBI Taxonomy" id="2692887"/>
    <lineage>
        <taxon>Bacteria</taxon>
        <taxon>Bacillati</taxon>
        <taxon>Cyanobacteriota</taxon>
        <taxon>Cyanophyceae</taxon>
        <taxon>Nostocales</taxon>
        <taxon>Aphanizomenonaceae</taxon>
        <taxon>Aphanizomenon</taxon>
    </lineage>
</organism>
<name>A0ABR8C1C4_APHFL</name>
<evidence type="ECO:0000259" key="1">
    <source>
        <dbReference type="Pfam" id="PF14213"/>
    </source>
</evidence>
<dbReference type="InterPro" id="IPR025474">
    <property type="entry name" value="DUF4325"/>
</dbReference>
<proteinExistence type="predicted"/>
<dbReference type="RefSeq" id="WP_190383612.1">
    <property type="nucleotide sequence ID" value="NZ_JACJQT010000044.1"/>
</dbReference>
<dbReference type="Proteomes" id="UP000606721">
    <property type="component" value="Unassembled WGS sequence"/>
</dbReference>
<reference evidence="2 3" key="1">
    <citation type="journal article" date="2020" name="ISME J.">
        <title>Comparative genomics reveals insights into cyanobacterial evolution and habitat adaptation.</title>
        <authorList>
            <person name="Chen M.Y."/>
            <person name="Teng W.K."/>
            <person name="Zhao L."/>
            <person name="Hu C.X."/>
            <person name="Zhou Y.K."/>
            <person name="Han B.P."/>
            <person name="Song L.R."/>
            <person name="Shu W.S."/>
        </authorList>
    </citation>
    <scope>NUCLEOTIDE SEQUENCE [LARGE SCALE GENOMIC DNA]</scope>
    <source>
        <strain evidence="2 3">FACHB-1040</strain>
    </source>
</reference>
<accession>A0ABR8C1C4</accession>
<feature type="domain" description="DUF4325" evidence="1">
    <location>
        <begin position="19"/>
        <end position="80"/>
    </location>
</feature>